<evidence type="ECO:0000313" key="3">
    <source>
        <dbReference type="Proteomes" id="UP000011115"/>
    </source>
</evidence>
<dbReference type="AlphaFoldDB" id="M1DN36"/>
<dbReference type="Proteomes" id="UP000011115">
    <property type="component" value="Unassembled WGS sequence"/>
</dbReference>
<evidence type="ECO:0000256" key="1">
    <source>
        <dbReference type="SAM" id="MobiDB-lite"/>
    </source>
</evidence>
<feature type="compositionally biased region" description="Basic and acidic residues" evidence="1">
    <location>
        <begin position="69"/>
        <end position="87"/>
    </location>
</feature>
<proteinExistence type="predicted"/>
<feature type="region of interest" description="Disordered" evidence="1">
    <location>
        <begin position="63"/>
        <end position="140"/>
    </location>
</feature>
<evidence type="ECO:0000313" key="2">
    <source>
        <dbReference type="EnsemblPlants" id="PGSC0003DMT400091648"/>
    </source>
</evidence>
<dbReference type="HOGENOM" id="CLU_1838688_0_0_1"/>
<dbReference type="EnsemblPlants" id="PGSC0003DMT400091648">
    <property type="protein sequence ID" value="PGSC0003DMT400091648"/>
    <property type="gene ID" value="PGSC0003DMG400041219"/>
</dbReference>
<feature type="compositionally biased region" description="Low complexity" evidence="1">
    <location>
        <begin position="17"/>
        <end position="26"/>
    </location>
</feature>
<reference evidence="2" key="2">
    <citation type="submission" date="2015-06" db="UniProtKB">
        <authorList>
            <consortium name="EnsemblPlants"/>
        </authorList>
    </citation>
    <scope>IDENTIFICATION</scope>
    <source>
        <strain evidence="2">DM1-3 516 R44</strain>
    </source>
</reference>
<dbReference type="InParanoid" id="M1DN36"/>
<protein>
    <submittedName>
        <fullName evidence="2">Uncharacterized protein</fullName>
    </submittedName>
</protein>
<dbReference type="PaxDb" id="4113-PGSC0003DMT400091648"/>
<accession>M1DN36</accession>
<organism evidence="2 3">
    <name type="scientific">Solanum tuberosum</name>
    <name type="common">Potato</name>
    <dbReference type="NCBI Taxonomy" id="4113"/>
    <lineage>
        <taxon>Eukaryota</taxon>
        <taxon>Viridiplantae</taxon>
        <taxon>Streptophyta</taxon>
        <taxon>Embryophyta</taxon>
        <taxon>Tracheophyta</taxon>
        <taxon>Spermatophyta</taxon>
        <taxon>Magnoliopsida</taxon>
        <taxon>eudicotyledons</taxon>
        <taxon>Gunneridae</taxon>
        <taxon>Pentapetalae</taxon>
        <taxon>asterids</taxon>
        <taxon>lamiids</taxon>
        <taxon>Solanales</taxon>
        <taxon>Solanaceae</taxon>
        <taxon>Solanoideae</taxon>
        <taxon>Solaneae</taxon>
        <taxon>Solanum</taxon>
    </lineage>
</organism>
<reference evidence="3" key="1">
    <citation type="journal article" date="2011" name="Nature">
        <title>Genome sequence and analysis of the tuber crop potato.</title>
        <authorList>
            <consortium name="The Potato Genome Sequencing Consortium"/>
        </authorList>
    </citation>
    <scope>NUCLEOTIDE SEQUENCE [LARGE SCALE GENOMIC DNA]</scope>
    <source>
        <strain evidence="3">cv. DM1-3 516 R44</strain>
    </source>
</reference>
<dbReference type="Gramene" id="PGSC0003DMT400091648">
    <property type="protein sequence ID" value="PGSC0003DMT400091648"/>
    <property type="gene ID" value="PGSC0003DMG400041219"/>
</dbReference>
<feature type="region of interest" description="Disordered" evidence="1">
    <location>
        <begin position="1"/>
        <end position="37"/>
    </location>
</feature>
<feature type="compositionally biased region" description="Polar residues" evidence="1">
    <location>
        <begin position="27"/>
        <end position="37"/>
    </location>
</feature>
<keyword evidence="3" id="KW-1185">Reference proteome</keyword>
<name>M1DN36_SOLTU</name>
<sequence length="140" mass="15640">MNTRRTPRKRVEEEVVNEGVPNQGNQSLQVDQVPLGNQENEVSVVPVDMTNEEIREAKQAFLNGPNLDAPKKNRFYELQDKEDKGFNPDEGVLEEDPKSNPQDPLKPQGCPKLGGPRNGTKPRRSIYAPWMASVGHGPQV</sequence>